<dbReference type="PANTHER" id="PTHR30502:SF0">
    <property type="entry name" value="PHOSPHOENOLPYRUVATE CARBOXYLASE FAMILY PROTEIN"/>
    <property type="match status" value="1"/>
</dbReference>
<evidence type="ECO:0000313" key="6">
    <source>
        <dbReference type="EMBL" id="PWJ11453.1"/>
    </source>
</evidence>
<reference evidence="6 8" key="2">
    <citation type="submission" date="2018-03" db="EMBL/GenBank/DDBJ databases">
        <title>Genomic Encyclopedia of Archaeal and Bacterial Type Strains, Phase II (KMG-II): from individual species to whole genera.</title>
        <authorList>
            <person name="Goeker M."/>
        </authorList>
    </citation>
    <scope>NUCLEOTIDE SEQUENCE [LARGE SCALE GENOMIC DNA]</scope>
    <source>
        <strain evidence="6 8">DSM 25227</strain>
    </source>
</reference>
<dbReference type="Pfam" id="PF12680">
    <property type="entry name" value="SnoaL_2"/>
    <property type="match status" value="1"/>
</dbReference>
<proteinExistence type="inferred from homology"/>
<dbReference type="InterPro" id="IPR040442">
    <property type="entry name" value="Pyrv_kinase-like_dom_sf"/>
</dbReference>
<dbReference type="SUPFAM" id="SSF51621">
    <property type="entry name" value="Phosphoenolpyruvate/pyruvate domain"/>
    <property type="match status" value="1"/>
</dbReference>
<dbReference type="Pfam" id="PF03328">
    <property type="entry name" value="HpcH_HpaI"/>
    <property type="match status" value="1"/>
</dbReference>
<dbReference type="Gene3D" id="3.20.20.60">
    <property type="entry name" value="Phosphoenolpyruvate-binding domains"/>
    <property type="match status" value="1"/>
</dbReference>
<dbReference type="InterPro" id="IPR032710">
    <property type="entry name" value="NTF2-like_dom_sf"/>
</dbReference>
<accession>A0A2Y9C3G6</accession>
<dbReference type="Proteomes" id="UP000245839">
    <property type="component" value="Unassembled WGS sequence"/>
</dbReference>
<dbReference type="GO" id="GO:0046872">
    <property type="term" value="F:metal ion binding"/>
    <property type="evidence" value="ECO:0007669"/>
    <property type="project" value="UniProtKB-KW"/>
</dbReference>
<comment type="similarity">
    <text evidence="1">Belongs to the HpcH/HpaI aldolase family.</text>
</comment>
<keyword evidence="8" id="KW-1185">Reference proteome</keyword>
<dbReference type="GO" id="GO:0016832">
    <property type="term" value="F:aldehyde-lyase activity"/>
    <property type="evidence" value="ECO:0007669"/>
    <property type="project" value="TreeGrafter"/>
</dbReference>
<dbReference type="InterPro" id="IPR037401">
    <property type="entry name" value="SnoaL-like"/>
</dbReference>
<dbReference type="Gene3D" id="3.10.450.50">
    <property type="match status" value="1"/>
</dbReference>
<evidence type="ECO:0000313" key="9">
    <source>
        <dbReference type="Proteomes" id="UP000251571"/>
    </source>
</evidence>
<dbReference type="AlphaFoldDB" id="A0A2Y9C3G6"/>
<keyword evidence="3" id="KW-0456">Lyase</keyword>
<dbReference type="Proteomes" id="UP000251571">
    <property type="component" value="Unassembled WGS sequence"/>
</dbReference>
<feature type="domain" description="SnoaL-like" evidence="5">
    <location>
        <begin position="16"/>
        <end position="112"/>
    </location>
</feature>
<dbReference type="InterPro" id="IPR015813">
    <property type="entry name" value="Pyrv/PenolPyrv_kinase-like_dom"/>
</dbReference>
<gene>
    <name evidence="6" type="ORF">BCF38_11920</name>
    <name evidence="7" type="ORF">SAMN05421539_11920</name>
</gene>
<evidence type="ECO:0000313" key="8">
    <source>
        <dbReference type="Proteomes" id="UP000245839"/>
    </source>
</evidence>
<name>A0A2Y9C3G6_9RHOB</name>
<dbReference type="InterPro" id="IPR005000">
    <property type="entry name" value="Aldolase/citrate-lyase_domain"/>
</dbReference>
<evidence type="ECO:0000259" key="4">
    <source>
        <dbReference type="Pfam" id="PF03328"/>
    </source>
</evidence>
<feature type="domain" description="HpcH/HpaI aldolase/citrate lyase" evidence="4">
    <location>
        <begin position="162"/>
        <end position="373"/>
    </location>
</feature>
<dbReference type="RefSeq" id="WP_109566334.1">
    <property type="nucleotide sequence ID" value="NZ_QGDJ01000019.1"/>
</dbReference>
<evidence type="ECO:0000313" key="7">
    <source>
        <dbReference type="EMBL" id="SSA51432.1"/>
    </source>
</evidence>
<sequence length="387" mass="40537">MTKDLPNVLADYGAAWLEPVADTRRALLDACWSDEGVYADPNSMAVGRAALSDLIGGFHAKMPGARIELTSGASAHHERILFSWRMVTAEGATALEGVDFGRLAPDGRLAEITGFFGPPPGGLTGAPRRKLRKTMPQPMTLKTRLADPSARLTMHICTIPSATVTQAIAASGADSVVVDMEHGAVDHASAHAMIAATAGTSCAPMVRVAENDPVQVKRALDLGAEGIVFPMVRTAEEAQRAVASLRYPPHGTRGFGPFIAQSRWGTGLLDHRETVDGSLVCCLLAETAESIENIEAICAVPGVDMIVPAQFDLSTDLGISGQFDHPDFQAALAKVEAAAGKAGIALGNVALSKAQADGLFAKGYRVACGFDVLWLRAAAAEAQSWTG</sequence>
<reference evidence="7 9" key="1">
    <citation type="submission" date="2016-10" db="EMBL/GenBank/DDBJ databases">
        <authorList>
            <person name="Cai Z."/>
        </authorList>
    </citation>
    <scope>NUCLEOTIDE SEQUENCE [LARGE SCALE GENOMIC DNA]</scope>
    <source>
        <strain evidence="7 9">DSM 25227</strain>
    </source>
</reference>
<dbReference type="GO" id="GO:0005737">
    <property type="term" value="C:cytoplasm"/>
    <property type="evidence" value="ECO:0007669"/>
    <property type="project" value="TreeGrafter"/>
</dbReference>
<dbReference type="SUPFAM" id="SSF54427">
    <property type="entry name" value="NTF2-like"/>
    <property type="match status" value="1"/>
</dbReference>
<dbReference type="InterPro" id="IPR050251">
    <property type="entry name" value="HpcH-HpaI_aldolase"/>
</dbReference>
<dbReference type="PANTHER" id="PTHR30502">
    <property type="entry name" value="2-KETO-3-DEOXY-L-RHAMNONATE ALDOLASE"/>
    <property type="match status" value="1"/>
</dbReference>
<dbReference type="EMBL" id="UETC01000019">
    <property type="protein sequence ID" value="SSA51432.1"/>
    <property type="molecule type" value="Genomic_DNA"/>
</dbReference>
<dbReference type="OrthoDB" id="9802624at2"/>
<organism evidence="7 9">
    <name type="scientific">Jannaschia seohaensis</name>
    <dbReference type="NCBI Taxonomy" id="475081"/>
    <lineage>
        <taxon>Bacteria</taxon>
        <taxon>Pseudomonadati</taxon>
        <taxon>Pseudomonadota</taxon>
        <taxon>Alphaproteobacteria</taxon>
        <taxon>Rhodobacterales</taxon>
        <taxon>Roseobacteraceae</taxon>
        <taxon>Jannaschia</taxon>
    </lineage>
</organism>
<evidence type="ECO:0000256" key="2">
    <source>
        <dbReference type="ARBA" id="ARBA00022723"/>
    </source>
</evidence>
<keyword evidence="2" id="KW-0479">Metal-binding</keyword>
<protein>
    <submittedName>
        <fullName evidence="7">2-keto-3-deoxy-L-rhamnonate aldolase RhmA</fullName>
    </submittedName>
</protein>
<evidence type="ECO:0000256" key="3">
    <source>
        <dbReference type="ARBA" id="ARBA00023239"/>
    </source>
</evidence>
<evidence type="ECO:0000256" key="1">
    <source>
        <dbReference type="ARBA" id="ARBA00005568"/>
    </source>
</evidence>
<dbReference type="EMBL" id="QGDJ01000019">
    <property type="protein sequence ID" value="PWJ11453.1"/>
    <property type="molecule type" value="Genomic_DNA"/>
</dbReference>
<evidence type="ECO:0000259" key="5">
    <source>
        <dbReference type="Pfam" id="PF12680"/>
    </source>
</evidence>